<keyword evidence="2" id="KW-0547">Nucleotide-binding</keyword>
<dbReference type="InterPro" id="IPR012961">
    <property type="entry name" value="Ski2/MTR4_C"/>
</dbReference>
<keyword evidence="3" id="KW-0378">Hydrolase</keyword>
<name>A0A4D9CSQ0_9STRA</name>
<dbReference type="FunFam" id="3.40.50.300:FF:000987">
    <property type="entry name" value="DEAD/DEAH box RNA helicase"/>
    <property type="match status" value="1"/>
</dbReference>
<comment type="similarity">
    <text evidence="1">Belongs to the helicase family. SKI2 subfamily.</text>
</comment>
<dbReference type="PROSITE" id="PS51192">
    <property type="entry name" value="HELICASE_ATP_BIND_1"/>
    <property type="match status" value="1"/>
</dbReference>
<feature type="domain" description="Helicase ATP-binding" evidence="7">
    <location>
        <begin position="1"/>
        <end position="125"/>
    </location>
</feature>
<dbReference type="OrthoDB" id="64767at2759"/>
<feature type="compositionally biased region" description="Gly residues" evidence="6">
    <location>
        <begin position="187"/>
        <end position="203"/>
    </location>
</feature>
<dbReference type="GO" id="GO:0016787">
    <property type="term" value="F:hydrolase activity"/>
    <property type="evidence" value="ECO:0007669"/>
    <property type="project" value="UniProtKB-KW"/>
</dbReference>
<dbReference type="InterPro" id="IPR048392">
    <property type="entry name" value="MTR4-like_stalk"/>
</dbReference>
<dbReference type="Proteomes" id="UP000355283">
    <property type="component" value="Unassembled WGS sequence"/>
</dbReference>
<dbReference type="GO" id="GO:0005524">
    <property type="term" value="F:ATP binding"/>
    <property type="evidence" value="ECO:0007669"/>
    <property type="project" value="UniProtKB-KW"/>
</dbReference>
<dbReference type="PANTHER" id="PTHR12131">
    <property type="entry name" value="ATP-DEPENDENT RNA AND DNA HELICASE"/>
    <property type="match status" value="1"/>
</dbReference>
<feature type="domain" description="Helicase C-terminal" evidence="8">
    <location>
        <begin position="212"/>
        <end position="451"/>
    </location>
</feature>
<evidence type="ECO:0000259" key="8">
    <source>
        <dbReference type="PROSITE" id="PS51194"/>
    </source>
</evidence>
<dbReference type="GO" id="GO:0070478">
    <property type="term" value="P:nuclear-transcribed mRNA catabolic process, 3'-5' exonucleolytic nonsense-mediated decay"/>
    <property type="evidence" value="ECO:0007669"/>
    <property type="project" value="TreeGrafter"/>
</dbReference>
<keyword evidence="5" id="KW-0067">ATP-binding</keyword>
<dbReference type="Pfam" id="PF00271">
    <property type="entry name" value="Helicase_C"/>
    <property type="match status" value="1"/>
</dbReference>
<dbReference type="SMART" id="SM01142">
    <property type="entry name" value="DSHCT"/>
    <property type="match status" value="1"/>
</dbReference>
<dbReference type="InterPro" id="IPR016438">
    <property type="entry name" value="SKI2-like"/>
</dbReference>
<dbReference type="SMART" id="SM00490">
    <property type="entry name" value="HELICc"/>
    <property type="match status" value="1"/>
</dbReference>
<dbReference type="GO" id="GO:0003724">
    <property type="term" value="F:RNA helicase activity"/>
    <property type="evidence" value="ECO:0007669"/>
    <property type="project" value="InterPro"/>
</dbReference>
<evidence type="ECO:0000259" key="7">
    <source>
        <dbReference type="PROSITE" id="PS51192"/>
    </source>
</evidence>
<feature type="region of interest" description="Disordered" evidence="6">
    <location>
        <begin position="563"/>
        <end position="613"/>
    </location>
</feature>
<dbReference type="InterPro" id="IPR025696">
    <property type="entry name" value="Beta-barrel_MTR4"/>
</dbReference>
<organism evidence="9 10">
    <name type="scientific">Nannochloropsis salina CCMP1776</name>
    <dbReference type="NCBI Taxonomy" id="1027361"/>
    <lineage>
        <taxon>Eukaryota</taxon>
        <taxon>Sar</taxon>
        <taxon>Stramenopiles</taxon>
        <taxon>Ochrophyta</taxon>
        <taxon>Eustigmatophyceae</taxon>
        <taxon>Eustigmatales</taxon>
        <taxon>Monodopsidaceae</taxon>
        <taxon>Microchloropsis</taxon>
        <taxon>Microchloropsis salina</taxon>
    </lineage>
</organism>
<dbReference type="AlphaFoldDB" id="A0A4D9CSQ0"/>
<dbReference type="PROSITE" id="PS51194">
    <property type="entry name" value="HELICASE_CTER"/>
    <property type="match status" value="1"/>
</dbReference>
<gene>
    <name evidence="9" type="ORF">NSK_007103</name>
</gene>
<dbReference type="Gene3D" id="3.40.50.300">
    <property type="entry name" value="P-loop containing nucleotide triphosphate hydrolases"/>
    <property type="match status" value="2"/>
</dbReference>
<evidence type="ECO:0000256" key="2">
    <source>
        <dbReference type="ARBA" id="ARBA00022741"/>
    </source>
</evidence>
<dbReference type="PIRSF" id="PIRSF005198">
    <property type="entry name" value="Antiviral_helicase_SKI2"/>
    <property type="match status" value="1"/>
</dbReference>
<evidence type="ECO:0000256" key="3">
    <source>
        <dbReference type="ARBA" id="ARBA00022801"/>
    </source>
</evidence>
<dbReference type="CDD" id="cd18795">
    <property type="entry name" value="SF2_C_Ski2"/>
    <property type="match status" value="1"/>
</dbReference>
<dbReference type="GO" id="GO:0003723">
    <property type="term" value="F:RNA binding"/>
    <property type="evidence" value="ECO:0007669"/>
    <property type="project" value="InterPro"/>
</dbReference>
<evidence type="ECO:0008006" key="11">
    <source>
        <dbReference type="Google" id="ProtNLM"/>
    </source>
</evidence>
<dbReference type="InterPro" id="IPR050699">
    <property type="entry name" value="RNA-DNA_Helicase"/>
</dbReference>
<evidence type="ECO:0000256" key="4">
    <source>
        <dbReference type="ARBA" id="ARBA00022806"/>
    </source>
</evidence>
<dbReference type="Gene3D" id="1.10.3380.30">
    <property type="match status" value="2"/>
</dbReference>
<keyword evidence="10" id="KW-1185">Reference proteome</keyword>
<dbReference type="InterPro" id="IPR014001">
    <property type="entry name" value="Helicase_ATP-bd"/>
</dbReference>
<keyword evidence="4" id="KW-0347">Helicase</keyword>
<dbReference type="PANTHER" id="PTHR12131:SF1">
    <property type="entry name" value="ATP-DEPENDENT RNA HELICASE SUPV3L1, MITOCHONDRIAL-RELATED"/>
    <property type="match status" value="1"/>
</dbReference>
<dbReference type="InterPro" id="IPR001650">
    <property type="entry name" value="Helicase_C-like"/>
</dbReference>
<feature type="region of interest" description="Disordered" evidence="6">
    <location>
        <begin position="183"/>
        <end position="204"/>
    </location>
</feature>
<sequence>MTRTVYTSPIKALSNQKYRDFKEKFGERDVGLITGDVSVNPEASCLIMTTEILRSMLYRGADIIRDIEWVIFDEVHYVNDTERGVVWEEVIIMLPPYVNLIFLSATTPNTAEFGDWIGRIRRRPVHVITTTYRPVPLSHSLFAGGELFQILDQRTPFAASMHQKAQESFMKKRDLELIKQGIKPPLRGGGGRGGGGGGGGGRWVDGAGSKTQWQSLLNRLRKEALLPCVVFNFSKKKCEECADYLGSEDLNAAKEKSQVHIFTSSAIKRLQAKDQDLPQVIRVLDLCKRGIGVHHGGLLPLLKEIVEILFSRGLIKILFATETFAMGVNMPARTVVFNALRKHDGRDFRDLYPGEYTQMAGRAGRRGLDKVGTVIITCWKEVPPLPTLSRMLTGRATLLSSQFRLTYNMILNLLRTEDMSMEDMIKRSFSEFATQRALGARNLPLQLQKAEKVLEKIRKEGLAPCLRGDPPAIEDYYAQSRRTARQTTTVVAQALNLAKTGNKSMLGEGRFLKVTLPPALVNVWGLVVRGLEGGEGGREGGKQVMTVLILCPEGFLPPTAVEKEEAGAGRKKGERTETAEAGRVPLPPFGGKGLIPAPQTTGGTPHTASGMTDEENREVYGTAGSRHFAVRTISLEDVIFVTGRRRKDRFDSEKILAFGDALQRPTRQLATMSLPSLPVSTAIPSVIADLVKDLVACEEAEAHTQSLSPSSPPAALPLAPLNFPKELKINDLSFIEAYSRLQPEQEALFASKCHTCPILPAQYAHVHRRRRVEAKVESMRHLLSNESLSLFPEFQDRLRVLSALGYIDSTTQAVQLKGRVACEVNTCDELLLTETVFENVLAPLTPAEIAGLLSVLVCQEKGGRASGNGEGHEAQGGILDPATEEAATIPPALRQACRELLEIARNLGDVQRRFSLPSDPESYAAQHVNLIAVGVVYAWASGVSFREIMATTEIQEGSIVRCITRLDELCREVRNAARLMGDPALYRKMEEASERIRRDIVFAGSLYLT</sequence>
<dbReference type="InterPro" id="IPR027417">
    <property type="entry name" value="P-loop_NTPase"/>
</dbReference>
<dbReference type="Pfam" id="PF13234">
    <property type="entry name" value="MTR4_beta-barrel"/>
    <property type="match status" value="1"/>
</dbReference>
<dbReference type="EMBL" id="SDOX01000122">
    <property type="protein sequence ID" value="TFJ81856.1"/>
    <property type="molecule type" value="Genomic_DNA"/>
</dbReference>
<proteinExistence type="inferred from homology"/>
<dbReference type="Pfam" id="PF00270">
    <property type="entry name" value="DEAD"/>
    <property type="match status" value="1"/>
</dbReference>
<evidence type="ECO:0000256" key="6">
    <source>
        <dbReference type="SAM" id="MobiDB-lite"/>
    </source>
</evidence>
<dbReference type="SUPFAM" id="SSF52540">
    <property type="entry name" value="P-loop containing nucleoside triphosphate hydrolases"/>
    <property type="match status" value="2"/>
</dbReference>
<accession>A0A4D9CSQ0</accession>
<protein>
    <recommendedName>
        <fullName evidence="11">Helicase ATP-binding domain-containing protein</fullName>
    </recommendedName>
</protein>
<evidence type="ECO:0000313" key="9">
    <source>
        <dbReference type="EMBL" id="TFJ81856.1"/>
    </source>
</evidence>
<evidence type="ECO:0000256" key="1">
    <source>
        <dbReference type="ARBA" id="ARBA00010140"/>
    </source>
</evidence>
<reference evidence="9 10" key="1">
    <citation type="submission" date="2019-01" db="EMBL/GenBank/DDBJ databases">
        <title>Nuclear Genome Assembly of the Microalgal Biofuel strain Nannochloropsis salina CCMP1776.</title>
        <authorList>
            <person name="Hovde B."/>
        </authorList>
    </citation>
    <scope>NUCLEOTIDE SEQUENCE [LARGE SCALE GENOMIC DNA]</scope>
    <source>
        <strain evidence="9 10">CCMP1776</strain>
    </source>
</reference>
<dbReference type="Pfam" id="PF21408">
    <property type="entry name" value="MTR4-like_stalk"/>
    <property type="match status" value="1"/>
</dbReference>
<feature type="compositionally biased region" description="Polar residues" evidence="6">
    <location>
        <begin position="598"/>
        <end position="610"/>
    </location>
</feature>
<evidence type="ECO:0000313" key="10">
    <source>
        <dbReference type="Proteomes" id="UP000355283"/>
    </source>
</evidence>
<evidence type="ECO:0000256" key="5">
    <source>
        <dbReference type="ARBA" id="ARBA00022840"/>
    </source>
</evidence>
<comment type="caution">
    <text evidence="9">The sequence shown here is derived from an EMBL/GenBank/DDBJ whole genome shotgun (WGS) entry which is preliminary data.</text>
</comment>
<dbReference type="GO" id="GO:0055087">
    <property type="term" value="C:Ski complex"/>
    <property type="evidence" value="ECO:0007669"/>
    <property type="project" value="TreeGrafter"/>
</dbReference>
<dbReference type="InterPro" id="IPR011545">
    <property type="entry name" value="DEAD/DEAH_box_helicase_dom"/>
</dbReference>
<dbReference type="Pfam" id="PF08148">
    <property type="entry name" value="DSHCT"/>
    <property type="match status" value="1"/>
</dbReference>